<name>A0ABR0H9Y0_9PEZI</name>
<dbReference type="EMBL" id="JAFFHB010000006">
    <property type="protein sequence ID" value="KAK4664832.1"/>
    <property type="molecule type" value="Genomic_DNA"/>
</dbReference>
<dbReference type="RefSeq" id="XP_062764798.1">
    <property type="nucleotide sequence ID" value="XM_062913392.1"/>
</dbReference>
<accession>A0ABR0H9Y0</accession>
<comment type="caution">
    <text evidence="1">The sequence shown here is derived from an EMBL/GenBank/DDBJ whole genome shotgun (WGS) entry which is preliminary data.</text>
</comment>
<organism evidence="1 2">
    <name type="scientific">Podospora pseudopauciseta</name>
    <dbReference type="NCBI Taxonomy" id="2093780"/>
    <lineage>
        <taxon>Eukaryota</taxon>
        <taxon>Fungi</taxon>
        <taxon>Dikarya</taxon>
        <taxon>Ascomycota</taxon>
        <taxon>Pezizomycotina</taxon>
        <taxon>Sordariomycetes</taxon>
        <taxon>Sordariomycetidae</taxon>
        <taxon>Sordariales</taxon>
        <taxon>Podosporaceae</taxon>
        <taxon>Podospora</taxon>
    </lineage>
</organism>
<protein>
    <submittedName>
        <fullName evidence="1">Uncharacterized protein</fullName>
    </submittedName>
</protein>
<dbReference type="GeneID" id="87933735"/>
<proteinExistence type="predicted"/>
<evidence type="ECO:0000313" key="1">
    <source>
        <dbReference type="EMBL" id="KAK4664832.1"/>
    </source>
</evidence>
<keyword evidence="2" id="KW-1185">Reference proteome</keyword>
<sequence length="230" mass="25350">MDASCSRWRHHVHGVREQDLALQVNNTCSPFWTSTFLLSNTNTARPVSKNLTTIPSQTNSPGTGTMSTSKIFPWSSIKPKLLTSEGRFIYDDSIYADVACDILTEAAKRNPLQEMLDDALRALKDARKLRESGGGGNDAELQFAFFFILTGMVTVQFRAQERGVISEKMKGSKSPGCESTDSGLSDCSGQSGNFVKIDLDEIRDVMAREGVKRKGVLNKVSEWVFGKGKK</sequence>
<gene>
    <name evidence="1" type="ORF">QC763_508034</name>
</gene>
<evidence type="ECO:0000313" key="2">
    <source>
        <dbReference type="Proteomes" id="UP001326199"/>
    </source>
</evidence>
<reference evidence="1 2" key="1">
    <citation type="journal article" date="2023" name="bioRxiv">
        <title>High-quality genome assemblies of four members of thePodospora anserinaspecies complex.</title>
        <authorList>
            <person name="Ament-Velasquez S.L."/>
            <person name="Vogan A.A."/>
            <person name="Wallerman O."/>
            <person name="Hartmann F."/>
            <person name="Gautier V."/>
            <person name="Silar P."/>
            <person name="Giraud T."/>
            <person name="Johannesson H."/>
        </authorList>
    </citation>
    <scope>NUCLEOTIDE SEQUENCE [LARGE SCALE GENOMIC DNA]</scope>
    <source>
        <strain evidence="1 2">CBS 411.78</strain>
    </source>
</reference>
<dbReference type="Proteomes" id="UP001326199">
    <property type="component" value="Unassembled WGS sequence"/>
</dbReference>